<comment type="function">
    <text evidence="4">Catalyzes the conversion of cyclic dehypoxanthine futalosine (cyclic DHFL) into 1,4-dihydroxy-6-naphthoate, a step in the biosynthesis of menaquinone (MK, vitamin K2).</text>
</comment>
<comment type="catalytic activity">
    <reaction evidence="4">
        <text>cyclic dehypoxanthinylfutalosinate = 1,4-dihydroxy-6-naphthoate + dihydroxyacetone</text>
        <dbReference type="Rhea" id="RHEA:33087"/>
        <dbReference type="ChEBI" id="CHEBI:16016"/>
        <dbReference type="ChEBI" id="CHEBI:64254"/>
        <dbReference type="ChEBI" id="CHEBI:64270"/>
        <dbReference type="EC" id="4.1.99.29"/>
    </reaction>
</comment>
<comment type="similarity">
    <text evidence="4">Belongs to the MqnA/MqnD family. MqnD subfamily.</text>
</comment>
<protein>
    <recommendedName>
        <fullName evidence="4">1,4-dihydroxy-6-naphtoate synthase</fullName>
        <ecNumber evidence="4">4.1.99.29</ecNumber>
    </recommendedName>
    <alternativeName>
        <fullName evidence="4">Menaquinone biosynthetic enzyme MqnD</fullName>
    </alternativeName>
</protein>
<dbReference type="GO" id="GO:0009234">
    <property type="term" value="P:menaquinone biosynthetic process"/>
    <property type="evidence" value="ECO:0007669"/>
    <property type="project" value="UniProtKB-UniRule"/>
</dbReference>
<feature type="active site" description="Proton acceptor" evidence="4">
    <location>
        <position position="152"/>
    </location>
</feature>
<gene>
    <name evidence="4" type="primary">mqnD</name>
    <name evidence="5" type="ORF">SAMN05720469_12124</name>
</gene>
<accession>A0A1M6VZH6</accession>
<reference evidence="6" key="1">
    <citation type="submission" date="2016-11" db="EMBL/GenBank/DDBJ databases">
        <authorList>
            <person name="Varghese N."/>
            <person name="Submissions S."/>
        </authorList>
    </citation>
    <scope>NUCLEOTIDE SEQUENCE [LARGE SCALE GENOMIC DNA]</scope>
    <source>
        <strain evidence="6">UWOS</strain>
    </source>
</reference>
<dbReference type="Pfam" id="PF02621">
    <property type="entry name" value="VitK2_biosynth"/>
    <property type="match status" value="1"/>
</dbReference>
<dbReference type="CDD" id="cd13635">
    <property type="entry name" value="PBP2_Ttha1568_Mqnd"/>
    <property type="match status" value="1"/>
</dbReference>
<dbReference type="Gene3D" id="3.40.190.10">
    <property type="entry name" value="Periplasmic binding protein-like II"/>
    <property type="match status" value="2"/>
</dbReference>
<evidence type="ECO:0000256" key="4">
    <source>
        <dbReference type="HAMAP-Rule" id="MF_00996"/>
    </source>
</evidence>
<evidence type="ECO:0000256" key="2">
    <source>
        <dbReference type="ARBA" id="ARBA00022428"/>
    </source>
</evidence>
<dbReference type="InterPro" id="IPR030869">
    <property type="entry name" value="MqnD"/>
</dbReference>
<organism evidence="5 6">
    <name type="scientific">Fibrobacter intestinalis</name>
    <dbReference type="NCBI Taxonomy" id="28122"/>
    <lineage>
        <taxon>Bacteria</taxon>
        <taxon>Pseudomonadati</taxon>
        <taxon>Fibrobacterota</taxon>
        <taxon>Fibrobacteria</taxon>
        <taxon>Fibrobacterales</taxon>
        <taxon>Fibrobacteraceae</taxon>
        <taxon>Fibrobacter</taxon>
    </lineage>
</organism>
<sequence length="266" mass="29738">MQKLRLGISTCPNDTFIYEALVQGLIHSEFAWEVTFADVQTLNEMVLAGNLDVAKVSCGVLPQIQSNYRLLSCGGAMGYGCGPLLLSSRKSASFDPASKTFLPGKNTTAAALFFFWFATTQGGRRPIVSYAFFDEIYQKLLSGQCFQGVVIHEKRFTWEQDGLKSLVDLGAFWEAETRSPIPLGCTVAKKNLESPVILAVENEIRRSLDFAWKRPNLVSDFIRKKAQIPDDSVIEKHIRMFVTEFTCDIGSDGERSLDYLMKHLTV</sequence>
<dbReference type="PANTHER" id="PTHR37167:SF1">
    <property type="entry name" value="1,4-DIHYDROXY-6-NAPHTOATE SYNTHASE"/>
    <property type="match status" value="1"/>
</dbReference>
<keyword evidence="3 4" id="KW-0456">Lyase</keyword>
<dbReference type="InterPro" id="IPR003773">
    <property type="entry name" value="Menaquinone_biosynth"/>
</dbReference>
<dbReference type="UniPathway" id="UPA00079"/>
<dbReference type="AlphaFoldDB" id="A0A1M6VZH6"/>
<keyword evidence="6" id="KW-1185">Reference proteome</keyword>
<evidence type="ECO:0000313" key="5">
    <source>
        <dbReference type="EMBL" id="SHK86736.1"/>
    </source>
</evidence>
<evidence type="ECO:0000256" key="3">
    <source>
        <dbReference type="ARBA" id="ARBA00023239"/>
    </source>
</evidence>
<dbReference type="SUPFAM" id="SSF53850">
    <property type="entry name" value="Periplasmic binding protein-like II"/>
    <property type="match status" value="1"/>
</dbReference>
<comment type="pathway">
    <text evidence="1 4">Quinol/quinone metabolism; menaquinone biosynthesis.</text>
</comment>
<feature type="binding site" evidence="4">
    <location>
        <begin position="108"/>
        <end position="109"/>
    </location>
    <ligand>
        <name>substrate</name>
    </ligand>
</feature>
<dbReference type="HAMAP" id="MF_00996">
    <property type="entry name" value="MqnD"/>
    <property type="match status" value="1"/>
</dbReference>
<proteinExistence type="inferred from homology"/>
<name>A0A1M6VZH6_9BACT</name>
<evidence type="ECO:0000256" key="1">
    <source>
        <dbReference type="ARBA" id="ARBA00004863"/>
    </source>
</evidence>
<dbReference type="PANTHER" id="PTHR37167">
    <property type="entry name" value="1,4-DIHYDROXY-6-NAPHTOATE SYNTHASE"/>
    <property type="match status" value="1"/>
</dbReference>
<evidence type="ECO:0000313" key="6">
    <source>
        <dbReference type="Proteomes" id="UP000184275"/>
    </source>
</evidence>
<keyword evidence="2 4" id="KW-0474">Menaquinone biosynthesis</keyword>
<dbReference type="RefSeq" id="WP_073305010.1">
    <property type="nucleotide sequence ID" value="NZ_FRAW01000021.1"/>
</dbReference>
<dbReference type="EMBL" id="FRAW01000021">
    <property type="protein sequence ID" value="SHK86736.1"/>
    <property type="molecule type" value="Genomic_DNA"/>
</dbReference>
<dbReference type="GO" id="GO:0016830">
    <property type="term" value="F:carbon-carbon lyase activity"/>
    <property type="evidence" value="ECO:0007669"/>
    <property type="project" value="UniProtKB-UniRule"/>
</dbReference>
<dbReference type="Proteomes" id="UP000184275">
    <property type="component" value="Unassembled WGS sequence"/>
</dbReference>
<feature type="binding site" evidence="4">
    <location>
        <begin position="55"/>
        <end position="57"/>
    </location>
    <ligand>
        <name>substrate</name>
    </ligand>
</feature>
<dbReference type="EC" id="4.1.99.29" evidence="4"/>